<accession>A0A4R5KSS1</accession>
<dbReference type="InterPro" id="IPR020311">
    <property type="entry name" value="Uncharacterised_Rv0898c"/>
</dbReference>
<organism evidence="2 3">
    <name type="scientific">Arthrobacter terricola</name>
    <dbReference type="NCBI Taxonomy" id="2547396"/>
    <lineage>
        <taxon>Bacteria</taxon>
        <taxon>Bacillati</taxon>
        <taxon>Actinomycetota</taxon>
        <taxon>Actinomycetes</taxon>
        <taxon>Micrococcales</taxon>
        <taxon>Micrococcaceae</taxon>
        <taxon>Arthrobacter</taxon>
    </lineage>
</organism>
<evidence type="ECO:0000313" key="3">
    <source>
        <dbReference type="Proteomes" id="UP000295511"/>
    </source>
</evidence>
<evidence type="ECO:0000313" key="2">
    <source>
        <dbReference type="EMBL" id="TDF97897.1"/>
    </source>
</evidence>
<name>A0A4R5KSS1_9MICC</name>
<keyword evidence="3" id="KW-1185">Reference proteome</keyword>
<reference evidence="2 3" key="1">
    <citation type="submission" date="2019-03" db="EMBL/GenBank/DDBJ databases">
        <title>Whole genome sequence of Arthrobacter sp JH1-1.</title>
        <authorList>
            <person name="Trinh H.N."/>
        </authorList>
    </citation>
    <scope>NUCLEOTIDE SEQUENCE [LARGE SCALE GENOMIC DNA]</scope>
    <source>
        <strain evidence="2 3">JH1-1</strain>
    </source>
</reference>
<evidence type="ECO:0000256" key="1">
    <source>
        <dbReference type="SAM" id="MobiDB-lite"/>
    </source>
</evidence>
<dbReference type="RefSeq" id="WP_133203656.1">
    <property type="nucleotide sequence ID" value="NZ_SMRU01000007.1"/>
</dbReference>
<dbReference type="EMBL" id="SMRU01000007">
    <property type="protein sequence ID" value="TDF97897.1"/>
    <property type="molecule type" value="Genomic_DNA"/>
</dbReference>
<proteinExistence type="predicted"/>
<comment type="caution">
    <text evidence="2">The sequence shown here is derived from an EMBL/GenBank/DDBJ whole genome shotgun (WGS) entry which is preliminary data.</text>
</comment>
<dbReference type="AlphaFoldDB" id="A0A4R5KSS1"/>
<sequence>MDEQGILQRIKSLVDEERELREKAESAPPGPDHAPNRARLERLEQDLDQCWDLLRQRRAKKQYGENPNEASVRPAQQVEGYNG</sequence>
<feature type="region of interest" description="Disordered" evidence="1">
    <location>
        <begin position="60"/>
        <end position="83"/>
    </location>
</feature>
<protein>
    <submittedName>
        <fullName evidence="2">DUF2630 family protein</fullName>
    </submittedName>
</protein>
<dbReference type="OrthoDB" id="7376174at2"/>
<gene>
    <name evidence="2" type="ORF">E1809_07790</name>
</gene>
<dbReference type="Proteomes" id="UP000295511">
    <property type="component" value="Unassembled WGS sequence"/>
</dbReference>
<dbReference type="Pfam" id="PF10944">
    <property type="entry name" value="DUF2630"/>
    <property type="match status" value="1"/>
</dbReference>
<feature type="region of interest" description="Disordered" evidence="1">
    <location>
        <begin position="17"/>
        <end position="37"/>
    </location>
</feature>